<dbReference type="SFLD" id="SFLDG01278">
    <property type="entry name" value="biotin_synthase_like"/>
    <property type="match status" value="1"/>
</dbReference>
<dbReference type="SFLD" id="SFLDS00029">
    <property type="entry name" value="Radical_SAM"/>
    <property type="match status" value="1"/>
</dbReference>
<keyword evidence="5 13" id="KW-0808">Transferase</keyword>
<feature type="binding site" evidence="13 14">
    <location>
        <position position="92"/>
    </location>
    <ligand>
        <name>[2Fe-2S] cluster</name>
        <dbReference type="ChEBI" id="CHEBI:190135"/>
    </ligand>
</feature>
<dbReference type="PANTHER" id="PTHR22976:SF2">
    <property type="entry name" value="BIOTIN SYNTHASE, MITOCHONDRIAL"/>
    <property type="match status" value="1"/>
</dbReference>
<dbReference type="GO" id="GO:0004076">
    <property type="term" value="F:biotin synthase activity"/>
    <property type="evidence" value="ECO:0007669"/>
    <property type="project" value="UniProtKB-UniRule"/>
</dbReference>
<feature type="binding site" evidence="13 14">
    <location>
        <position position="55"/>
    </location>
    <ligand>
        <name>[4Fe-4S] cluster</name>
        <dbReference type="ChEBI" id="CHEBI:49883"/>
        <note>4Fe-4S-S-AdoMet</note>
    </ligand>
</feature>
<dbReference type="InterPro" id="IPR010722">
    <property type="entry name" value="BATS_dom"/>
</dbReference>
<comment type="cofactor">
    <cofactor evidence="13 14">
        <name>[4Fe-4S] cluster</name>
        <dbReference type="ChEBI" id="CHEBI:49883"/>
    </cofactor>
    <text evidence="13 14">Binds 1 [4Fe-4S] cluster. The cluster is coordinated with 3 cysteines and an exchangeable S-adenosyl-L-methionine.</text>
</comment>
<dbReference type="STRING" id="999894.TDIS_0763"/>
<evidence type="ECO:0000256" key="8">
    <source>
        <dbReference type="ARBA" id="ARBA00022723"/>
    </source>
</evidence>
<dbReference type="SUPFAM" id="SSF102114">
    <property type="entry name" value="Radical SAM enzymes"/>
    <property type="match status" value="1"/>
</dbReference>
<evidence type="ECO:0000259" key="15">
    <source>
        <dbReference type="PROSITE" id="PS51918"/>
    </source>
</evidence>
<dbReference type="InterPro" id="IPR058240">
    <property type="entry name" value="rSAM_sf"/>
</dbReference>
<comment type="cofactor">
    <cofactor evidence="14">
        <name>[2Fe-2S] cluster</name>
        <dbReference type="ChEBI" id="CHEBI:190135"/>
    </cofactor>
    <text evidence="14">Binds 1 [2Fe-2S] cluster. The cluster is coordinated with 3 cysteines and 1 arginine.</text>
</comment>
<reference evidence="16 17" key="1">
    <citation type="submission" date="2016-04" db="EMBL/GenBank/DDBJ databases">
        <title>Genome analysis of Thermosulfurimonas dismutans, the first thermophilic sulfur-disproportionating bacterium of the phylum Thermodesulfobacteria.</title>
        <authorList>
            <person name="Mardanov A.V."/>
            <person name="Beletsky A.V."/>
            <person name="Kadnikov V.V."/>
            <person name="Slobodkin A.I."/>
            <person name="Ravin N.V."/>
        </authorList>
    </citation>
    <scope>NUCLEOTIDE SEQUENCE [LARGE SCALE GENOMIC DNA]</scope>
    <source>
        <strain evidence="16 17">S95</strain>
    </source>
</reference>
<organism evidence="16 17">
    <name type="scientific">Thermosulfurimonas dismutans</name>
    <dbReference type="NCBI Taxonomy" id="999894"/>
    <lineage>
        <taxon>Bacteria</taxon>
        <taxon>Pseudomonadati</taxon>
        <taxon>Thermodesulfobacteriota</taxon>
        <taxon>Thermodesulfobacteria</taxon>
        <taxon>Thermodesulfobacteriales</taxon>
        <taxon>Thermodesulfobacteriaceae</taxon>
        <taxon>Thermosulfurimonas</taxon>
    </lineage>
</organism>
<comment type="subunit">
    <text evidence="13">Homodimer.</text>
</comment>
<dbReference type="PIRSF" id="PIRSF001619">
    <property type="entry name" value="Biotin_synth"/>
    <property type="match status" value="1"/>
</dbReference>
<dbReference type="GO" id="GO:0051537">
    <property type="term" value="F:2 iron, 2 sulfur cluster binding"/>
    <property type="evidence" value="ECO:0007669"/>
    <property type="project" value="UniProtKB-KW"/>
</dbReference>
<evidence type="ECO:0000256" key="5">
    <source>
        <dbReference type="ARBA" id="ARBA00022679"/>
    </source>
</evidence>
<keyword evidence="6 13" id="KW-0949">S-adenosyl-L-methionine</keyword>
<evidence type="ECO:0000256" key="11">
    <source>
        <dbReference type="ARBA" id="ARBA00023014"/>
    </source>
</evidence>
<evidence type="ECO:0000313" key="16">
    <source>
        <dbReference type="EMBL" id="OAQ21111.1"/>
    </source>
</evidence>
<dbReference type="Pfam" id="PF06968">
    <property type="entry name" value="BATS"/>
    <property type="match status" value="1"/>
</dbReference>
<evidence type="ECO:0000256" key="12">
    <source>
        <dbReference type="ARBA" id="ARBA00051157"/>
    </source>
</evidence>
<dbReference type="PROSITE" id="PS51918">
    <property type="entry name" value="RADICAL_SAM"/>
    <property type="match status" value="1"/>
</dbReference>
<dbReference type="OrthoDB" id="9786826at2"/>
<dbReference type="UniPathway" id="UPA00078">
    <property type="reaction ID" value="UER00162"/>
</dbReference>
<evidence type="ECO:0000256" key="6">
    <source>
        <dbReference type="ARBA" id="ARBA00022691"/>
    </source>
</evidence>
<dbReference type="NCBIfam" id="TIGR00433">
    <property type="entry name" value="bioB"/>
    <property type="match status" value="1"/>
</dbReference>
<proteinExistence type="inferred from homology"/>
<feature type="domain" description="Radical SAM core" evidence="15">
    <location>
        <begin position="30"/>
        <end position="260"/>
    </location>
</feature>
<dbReference type="InterPro" id="IPR002684">
    <property type="entry name" value="Biotin_synth/BioAB"/>
</dbReference>
<dbReference type="InterPro" id="IPR013785">
    <property type="entry name" value="Aldolase_TIM"/>
</dbReference>
<comment type="caution">
    <text evidence="16">The sequence shown here is derived from an EMBL/GenBank/DDBJ whole genome shotgun (WGS) entry which is preliminary data.</text>
</comment>
<feature type="binding site" evidence="13 14">
    <location>
        <position position="185"/>
    </location>
    <ligand>
        <name>[2Fe-2S] cluster</name>
        <dbReference type="ChEBI" id="CHEBI:190135"/>
    </ligand>
</feature>
<evidence type="ECO:0000313" key="17">
    <source>
        <dbReference type="Proteomes" id="UP000078390"/>
    </source>
</evidence>
<dbReference type="Pfam" id="PF04055">
    <property type="entry name" value="Radical_SAM"/>
    <property type="match status" value="1"/>
</dbReference>
<dbReference type="GO" id="GO:0009102">
    <property type="term" value="P:biotin biosynthetic process"/>
    <property type="evidence" value="ECO:0007669"/>
    <property type="project" value="UniProtKB-UniRule"/>
</dbReference>
<dbReference type="GO" id="GO:0051539">
    <property type="term" value="F:4 iron, 4 sulfur cluster binding"/>
    <property type="evidence" value="ECO:0007669"/>
    <property type="project" value="UniProtKB-KW"/>
</dbReference>
<dbReference type="CDD" id="cd01335">
    <property type="entry name" value="Radical_SAM"/>
    <property type="match status" value="1"/>
</dbReference>
<evidence type="ECO:0000256" key="14">
    <source>
        <dbReference type="PIRSR" id="PIRSR001619-1"/>
    </source>
</evidence>
<dbReference type="EC" id="2.8.1.6" evidence="3 13"/>
<dbReference type="PANTHER" id="PTHR22976">
    <property type="entry name" value="BIOTIN SYNTHASE"/>
    <property type="match status" value="1"/>
</dbReference>
<evidence type="ECO:0000256" key="9">
    <source>
        <dbReference type="ARBA" id="ARBA00022756"/>
    </source>
</evidence>
<accession>A0A179D5P9</accession>
<comment type="pathway">
    <text evidence="1 13">Cofactor biosynthesis; biotin biosynthesis; biotin from 7,8-diaminononanoate: step 2/2.</text>
</comment>
<comment type="similarity">
    <text evidence="2 13">Belongs to the radical SAM superfamily. Biotin synthase family.</text>
</comment>
<dbReference type="SMART" id="SM00876">
    <property type="entry name" value="BATS"/>
    <property type="match status" value="1"/>
</dbReference>
<gene>
    <name evidence="13" type="primary">bioB</name>
    <name evidence="16" type="ORF">TDIS_0763</name>
</gene>
<evidence type="ECO:0000256" key="4">
    <source>
        <dbReference type="ARBA" id="ARBA00022485"/>
    </source>
</evidence>
<keyword evidence="7 13" id="KW-0001">2Fe-2S</keyword>
<keyword evidence="9 13" id="KW-0093">Biotin biosynthesis</keyword>
<keyword evidence="10 13" id="KW-0408">Iron</keyword>
<evidence type="ECO:0000256" key="2">
    <source>
        <dbReference type="ARBA" id="ARBA00010765"/>
    </source>
</evidence>
<sequence>MNFEELRALLQGKFELWPYLEEARRLKERRFGRRVETCAIVNAKSGRCPSDCKFCAQSARWHTEAPVYPLLSENELLSAAERAAQAGIDRFSFVTSGVTLEPQDLERLLRVIERCRKEFPELKLCASLGQMGVEELRALKEAGLSRYHHNLETAGSFYPHICTVQDWRARLKTAERVKEVGLSLCCGGIFGLGESPEHVLEFAETLRQLEVDSVPVNFLHPIPGTPLEEASYLTPLRCLAILVVLRFMLPEAEIRVCGGREYNLRDLQALILFPANALMVGNYLTTMGRNLSDDRQMILDLGYTSGLRA</sequence>
<feature type="binding site" evidence="13 14">
    <location>
        <position position="48"/>
    </location>
    <ligand>
        <name>[4Fe-4S] cluster</name>
        <dbReference type="ChEBI" id="CHEBI:49883"/>
        <note>4Fe-4S-S-AdoMet</note>
    </ligand>
</feature>
<evidence type="ECO:0000256" key="1">
    <source>
        <dbReference type="ARBA" id="ARBA00004942"/>
    </source>
</evidence>
<dbReference type="HAMAP" id="MF_01694">
    <property type="entry name" value="BioB"/>
    <property type="match status" value="1"/>
</dbReference>
<comment type="function">
    <text evidence="13">Catalyzes the conversion of dethiobiotin (DTB) to biotin by the insertion of a sulfur atom into dethiobiotin via a radical-based mechanism.</text>
</comment>
<evidence type="ECO:0000256" key="13">
    <source>
        <dbReference type="HAMAP-Rule" id="MF_01694"/>
    </source>
</evidence>
<dbReference type="Gene3D" id="3.20.20.70">
    <property type="entry name" value="Aldolase class I"/>
    <property type="match status" value="1"/>
</dbReference>
<evidence type="ECO:0000256" key="3">
    <source>
        <dbReference type="ARBA" id="ARBA00012236"/>
    </source>
</evidence>
<protein>
    <recommendedName>
        <fullName evidence="3 13">Biotin synthase</fullName>
        <ecNumber evidence="3 13">2.8.1.6</ecNumber>
    </recommendedName>
</protein>
<dbReference type="InterPro" id="IPR006638">
    <property type="entry name" value="Elp3/MiaA/NifB-like_rSAM"/>
</dbReference>
<keyword evidence="11 13" id="KW-0411">Iron-sulfur</keyword>
<keyword evidence="8 13" id="KW-0479">Metal-binding</keyword>
<keyword evidence="4 13" id="KW-0004">4Fe-4S</keyword>
<keyword evidence="17" id="KW-1185">Reference proteome</keyword>
<dbReference type="Proteomes" id="UP000078390">
    <property type="component" value="Unassembled WGS sequence"/>
</dbReference>
<comment type="catalytic activity">
    <reaction evidence="12 13">
        <text>(4R,5S)-dethiobiotin + (sulfur carrier)-SH + 2 reduced [2Fe-2S]-[ferredoxin] + 2 S-adenosyl-L-methionine = (sulfur carrier)-H + biotin + 2 5'-deoxyadenosine + 2 L-methionine + 2 oxidized [2Fe-2S]-[ferredoxin]</text>
        <dbReference type="Rhea" id="RHEA:22060"/>
        <dbReference type="Rhea" id="RHEA-COMP:10000"/>
        <dbReference type="Rhea" id="RHEA-COMP:10001"/>
        <dbReference type="Rhea" id="RHEA-COMP:14737"/>
        <dbReference type="Rhea" id="RHEA-COMP:14739"/>
        <dbReference type="ChEBI" id="CHEBI:17319"/>
        <dbReference type="ChEBI" id="CHEBI:29917"/>
        <dbReference type="ChEBI" id="CHEBI:33737"/>
        <dbReference type="ChEBI" id="CHEBI:33738"/>
        <dbReference type="ChEBI" id="CHEBI:57586"/>
        <dbReference type="ChEBI" id="CHEBI:57844"/>
        <dbReference type="ChEBI" id="CHEBI:59789"/>
        <dbReference type="ChEBI" id="CHEBI:64428"/>
        <dbReference type="ChEBI" id="CHEBI:149473"/>
        <dbReference type="EC" id="2.8.1.6"/>
    </reaction>
</comment>
<feature type="binding site" evidence="13 14">
    <location>
        <position position="125"/>
    </location>
    <ligand>
        <name>[2Fe-2S] cluster</name>
        <dbReference type="ChEBI" id="CHEBI:190135"/>
    </ligand>
</feature>
<dbReference type="InterPro" id="IPR007197">
    <property type="entry name" value="rSAM"/>
</dbReference>
<dbReference type="PATRIC" id="fig|999894.6.peg.761"/>
<feature type="binding site" evidence="13 14">
    <location>
        <position position="52"/>
    </location>
    <ligand>
        <name>[4Fe-4S] cluster</name>
        <dbReference type="ChEBI" id="CHEBI:49883"/>
        <note>4Fe-4S-S-AdoMet</note>
    </ligand>
</feature>
<dbReference type="RefSeq" id="WP_068669466.1">
    <property type="nucleotide sequence ID" value="NZ_LWLG01000003.1"/>
</dbReference>
<dbReference type="EMBL" id="LWLG01000003">
    <property type="protein sequence ID" value="OAQ21111.1"/>
    <property type="molecule type" value="Genomic_DNA"/>
</dbReference>
<dbReference type="GO" id="GO:0005506">
    <property type="term" value="F:iron ion binding"/>
    <property type="evidence" value="ECO:0007669"/>
    <property type="project" value="UniProtKB-UniRule"/>
</dbReference>
<evidence type="ECO:0000256" key="10">
    <source>
        <dbReference type="ARBA" id="ARBA00023004"/>
    </source>
</evidence>
<dbReference type="AlphaFoldDB" id="A0A179D5P9"/>
<dbReference type="InterPro" id="IPR024177">
    <property type="entry name" value="Biotin_synthase"/>
</dbReference>
<feature type="binding site" evidence="13 14">
    <location>
        <position position="255"/>
    </location>
    <ligand>
        <name>[2Fe-2S] cluster</name>
        <dbReference type="ChEBI" id="CHEBI:190135"/>
    </ligand>
</feature>
<comment type="cofactor">
    <cofactor evidence="13">
        <name>[2Fe-2S] cluster</name>
        <dbReference type="ChEBI" id="CHEBI:190135"/>
    </cofactor>
    <text evidence="13">Binds 1 [2Fe-2S] cluster. The cluster is coordinated with 3 cysteines and 1 arginine.</text>
</comment>
<dbReference type="SFLD" id="SFLDG01060">
    <property type="entry name" value="BATS_domain_containing"/>
    <property type="match status" value="1"/>
</dbReference>
<dbReference type="SMART" id="SM00729">
    <property type="entry name" value="Elp3"/>
    <property type="match status" value="1"/>
</dbReference>
<evidence type="ECO:0000256" key="7">
    <source>
        <dbReference type="ARBA" id="ARBA00022714"/>
    </source>
</evidence>
<name>A0A179D5P9_9BACT</name>